<dbReference type="Proteomes" id="UP000233654">
    <property type="component" value="Unassembled WGS sequence"/>
</dbReference>
<comment type="similarity">
    <text evidence="1">Belongs to the SbcD family.</text>
</comment>
<protein>
    <recommendedName>
        <fullName evidence="2">Nuclease SbcCD subunit D</fullName>
    </recommendedName>
</protein>
<reference evidence="7 8" key="1">
    <citation type="journal article" date="2017" name="ISME J.">
        <title>Potential for microbial H2 and metal transformations associated with novel bacteria and archaea in deep terrestrial subsurface sediments.</title>
        <authorList>
            <person name="Hernsdorf A.W."/>
            <person name="Amano Y."/>
            <person name="Miyakawa K."/>
            <person name="Ise K."/>
            <person name="Suzuki Y."/>
            <person name="Anantharaman K."/>
            <person name="Probst A."/>
            <person name="Burstein D."/>
            <person name="Thomas B.C."/>
            <person name="Banfield J.F."/>
        </authorList>
    </citation>
    <scope>NUCLEOTIDE SEQUENCE [LARGE SCALE GENOMIC DNA]</scope>
    <source>
        <strain evidence="7">HGW-Actinobacteria-3</strain>
    </source>
</reference>
<comment type="caution">
    <text evidence="7">The sequence shown here is derived from an EMBL/GenBank/DDBJ whole genome shotgun (WGS) entry which is preliminary data.</text>
</comment>
<dbReference type="SUPFAM" id="SSF56300">
    <property type="entry name" value="Metallo-dependent phosphatases"/>
    <property type="match status" value="1"/>
</dbReference>
<evidence type="ECO:0000256" key="4">
    <source>
        <dbReference type="ARBA" id="ARBA00022801"/>
    </source>
</evidence>
<evidence type="ECO:0000256" key="3">
    <source>
        <dbReference type="ARBA" id="ARBA00022722"/>
    </source>
</evidence>
<keyword evidence="4" id="KW-0378">Hydrolase</keyword>
<evidence type="ECO:0000256" key="1">
    <source>
        <dbReference type="ARBA" id="ARBA00010555"/>
    </source>
</evidence>
<dbReference type="CDD" id="cd00840">
    <property type="entry name" value="MPP_Mre11_N"/>
    <property type="match status" value="1"/>
</dbReference>
<keyword evidence="5 7" id="KW-0269">Exonuclease</keyword>
<dbReference type="GO" id="GO:0004527">
    <property type="term" value="F:exonuclease activity"/>
    <property type="evidence" value="ECO:0007669"/>
    <property type="project" value="UniProtKB-KW"/>
</dbReference>
<dbReference type="InterPro" id="IPR004843">
    <property type="entry name" value="Calcineurin-like_PHP"/>
</dbReference>
<dbReference type="PANTHER" id="PTHR30337">
    <property type="entry name" value="COMPONENT OF ATP-DEPENDENT DSDNA EXONUCLEASE"/>
    <property type="match status" value="1"/>
</dbReference>
<dbReference type="PANTHER" id="PTHR30337:SF0">
    <property type="entry name" value="NUCLEASE SBCCD SUBUNIT D"/>
    <property type="match status" value="1"/>
</dbReference>
<gene>
    <name evidence="7" type="ORF">CVT63_06105</name>
</gene>
<dbReference type="EMBL" id="PHEX01000053">
    <property type="protein sequence ID" value="PKQ27794.1"/>
    <property type="molecule type" value="Genomic_DNA"/>
</dbReference>
<evidence type="ECO:0000259" key="6">
    <source>
        <dbReference type="Pfam" id="PF00149"/>
    </source>
</evidence>
<evidence type="ECO:0000256" key="5">
    <source>
        <dbReference type="ARBA" id="ARBA00022839"/>
    </source>
</evidence>
<evidence type="ECO:0000313" key="7">
    <source>
        <dbReference type="EMBL" id="PKQ27794.1"/>
    </source>
</evidence>
<proteinExistence type="inferred from homology"/>
<accession>A0A2N3G5D7</accession>
<sequence>MTMRILHVADTHLGYSTYRKVDGEGLNQRWTDVCEAFREFVDFAVSPPDGVKVDAVLHAGDFFDSVRPSNRTLAFAIEQLLRLGRAGIKTIIISGNHETPKLKETGSVFRLFEHLPNVHPVYKTAAETIELGAGDRRVLVHAVPQCQTEEQLIKNLDSLEPVPGAFNILLAHGALTGIEEFRTGEFNEQILPSGYLSKGFDYVALGHYHKHVKVGEGAFYAGTLERLTFAEVDGEKGFIDIRISGDGADIGFVSRKTRPMVNLGEVDCGGLDATDVQAAVERRITDEDASGKILRIHLKNIAPAIYRNLDFRSIRGRAEGALHFELKYSSSAVQGEVQGGASIGSLEDEWLSFVERTAIESERERLVGMALHYLKGGDGDDA</sequence>
<keyword evidence="3" id="KW-0540">Nuclease</keyword>
<dbReference type="InterPro" id="IPR050535">
    <property type="entry name" value="DNA_Repair-Maintenance_Comp"/>
</dbReference>
<name>A0A2N3G5D7_9ACTN</name>
<organism evidence="7 8">
    <name type="scientific">Candidatus Anoxymicrobium japonicum</name>
    <dbReference type="NCBI Taxonomy" id="2013648"/>
    <lineage>
        <taxon>Bacteria</taxon>
        <taxon>Bacillati</taxon>
        <taxon>Actinomycetota</taxon>
        <taxon>Candidatus Geothermincolia</taxon>
        <taxon>Candidatus Geothermincolales</taxon>
        <taxon>Candidatus Anoxymicrobiaceae</taxon>
        <taxon>Candidatus Anoxymicrobium</taxon>
    </lineage>
</organism>
<dbReference type="InterPro" id="IPR041796">
    <property type="entry name" value="Mre11_N"/>
</dbReference>
<dbReference type="Gene3D" id="3.60.21.10">
    <property type="match status" value="1"/>
</dbReference>
<evidence type="ECO:0000256" key="2">
    <source>
        <dbReference type="ARBA" id="ARBA00013365"/>
    </source>
</evidence>
<feature type="domain" description="Calcineurin-like phosphoesterase" evidence="6">
    <location>
        <begin position="3"/>
        <end position="210"/>
    </location>
</feature>
<evidence type="ECO:0000313" key="8">
    <source>
        <dbReference type="Proteomes" id="UP000233654"/>
    </source>
</evidence>
<dbReference type="Pfam" id="PF00149">
    <property type="entry name" value="Metallophos"/>
    <property type="match status" value="1"/>
</dbReference>
<dbReference type="InterPro" id="IPR029052">
    <property type="entry name" value="Metallo-depent_PP-like"/>
</dbReference>
<dbReference type="AlphaFoldDB" id="A0A2N3G5D7"/>